<evidence type="ECO:0000256" key="1">
    <source>
        <dbReference type="ARBA" id="ARBA00023239"/>
    </source>
</evidence>
<comment type="similarity">
    <text evidence="3">Belongs to the DapA family.</text>
</comment>
<dbReference type="PANTHER" id="PTHR12128:SF28">
    <property type="entry name" value="2-DEHYDRO-3-DEOXY-D-GLUCONATE ALDOLASE YAGE-RELATED"/>
    <property type="match status" value="1"/>
</dbReference>
<reference evidence="4 5" key="1">
    <citation type="submission" date="2023-07" db="EMBL/GenBank/DDBJ databases">
        <title>Genomic Encyclopedia of Type Strains, Phase IV (KMG-IV): sequencing the most valuable type-strain genomes for metagenomic binning, comparative biology and taxonomic classification.</title>
        <authorList>
            <person name="Goeker M."/>
        </authorList>
    </citation>
    <scope>NUCLEOTIDE SEQUENCE [LARGE SCALE GENOMIC DNA]</scope>
    <source>
        <strain evidence="4 5">DSM 17740</strain>
    </source>
</reference>
<keyword evidence="1 3" id="KW-0456">Lyase</keyword>
<dbReference type="Pfam" id="PF00701">
    <property type="entry name" value="DHDPS"/>
    <property type="match status" value="1"/>
</dbReference>
<dbReference type="GO" id="GO:0008840">
    <property type="term" value="F:4-hydroxy-tetrahydrodipicolinate synthase activity"/>
    <property type="evidence" value="ECO:0007669"/>
    <property type="project" value="UniProtKB-EC"/>
</dbReference>
<keyword evidence="5" id="KW-1185">Reference proteome</keyword>
<dbReference type="CDD" id="cd00408">
    <property type="entry name" value="DHDPS-like"/>
    <property type="match status" value="1"/>
</dbReference>
<name>A0ABU0CPB8_9BACI</name>
<dbReference type="SMART" id="SM01130">
    <property type="entry name" value="DHDPS"/>
    <property type="match status" value="1"/>
</dbReference>
<evidence type="ECO:0000256" key="2">
    <source>
        <dbReference type="ARBA" id="ARBA00023270"/>
    </source>
</evidence>
<accession>A0ABU0CPB8</accession>
<evidence type="ECO:0000313" key="5">
    <source>
        <dbReference type="Proteomes" id="UP001232445"/>
    </source>
</evidence>
<dbReference type="InterPro" id="IPR013785">
    <property type="entry name" value="Aldolase_TIM"/>
</dbReference>
<evidence type="ECO:0000313" key="4">
    <source>
        <dbReference type="EMBL" id="MDQ0338257.1"/>
    </source>
</evidence>
<dbReference type="RefSeq" id="WP_307336304.1">
    <property type="nucleotide sequence ID" value="NZ_JAUSUQ010000003.1"/>
</dbReference>
<keyword evidence="2" id="KW-0704">Schiff base</keyword>
<dbReference type="Proteomes" id="UP001232445">
    <property type="component" value="Unassembled WGS sequence"/>
</dbReference>
<dbReference type="InterPro" id="IPR020625">
    <property type="entry name" value="Schiff_base-form_aldolases_AS"/>
</dbReference>
<dbReference type="PIRSF" id="PIRSF001365">
    <property type="entry name" value="DHDPS"/>
    <property type="match status" value="1"/>
</dbReference>
<dbReference type="PANTHER" id="PTHR12128">
    <property type="entry name" value="DIHYDRODIPICOLINATE SYNTHASE"/>
    <property type="match status" value="1"/>
</dbReference>
<dbReference type="InterPro" id="IPR002220">
    <property type="entry name" value="DapA-like"/>
</dbReference>
<dbReference type="SUPFAM" id="SSF51569">
    <property type="entry name" value="Aldolase"/>
    <property type="match status" value="1"/>
</dbReference>
<evidence type="ECO:0000256" key="3">
    <source>
        <dbReference type="PIRNR" id="PIRNR001365"/>
    </source>
</evidence>
<proteinExistence type="inferred from homology"/>
<gene>
    <name evidence="4" type="ORF">J2S00_001041</name>
</gene>
<dbReference type="EC" id="4.3.3.7" evidence="4"/>
<dbReference type="Gene3D" id="3.20.20.70">
    <property type="entry name" value="Aldolase class I"/>
    <property type="match status" value="1"/>
</dbReference>
<sequence>MARINPFKGIIPPVPTIVNEQGQLDEAGMKKLVDYLIEGGVHGLLMLGTSGEFSQMSFEQRKQVAEFVVRYVDQRVPVMIGTGSPSTREAIELSRHAEQIGADGALVINPYYWPLAEDHLYAHYASIAEAVSFPVLVYNFPLLTGQDITPDFLYRLAMDYENIMGVKETLDTAGHYREIIVKIKQKRPEFAVFSAYDDHLLNTLALGGDGSIPGSANFAPEITVGLYEAFQAGDYDKALQLHRRLALLMEMYKLDVPFVNVLKEAIRLMGLEISTAVLPPARPLSEEKREQLKQMLQAAELLN</sequence>
<comment type="caution">
    <text evidence="4">The sequence shown here is derived from an EMBL/GenBank/DDBJ whole genome shotgun (WGS) entry which is preliminary data.</text>
</comment>
<protein>
    <submittedName>
        <fullName evidence="4">4-hydroxy-tetrahydrodipicolinate synthase</fullName>
        <ecNumber evidence="4">4.3.3.7</ecNumber>
    </submittedName>
</protein>
<dbReference type="PROSITE" id="PS00666">
    <property type="entry name" value="DHDPS_2"/>
    <property type="match status" value="1"/>
</dbReference>
<dbReference type="PRINTS" id="PR00146">
    <property type="entry name" value="DHPICSNTHASE"/>
</dbReference>
<dbReference type="EMBL" id="JAUSUQ010000003">
    <property type="protein sequence ID" value="MDQ0338257.1"/>
    <property type="molecule type" value="Genomic_DNA"/>
</dbReference>
<organism evidence="4 5">
    <name type="scientific">Caldalkalibacillus uzonensis</name>
    <dbReference type="NCBI Taxonomy" id="353224"/>
    <lineage>
        <taxon>Bacteria</taxon>
        <taxon>Bacillati</taxon>
        <taxon>Bacillota</taxon>
        <taxon>Bacilli</taxon>
        <taxon>Bacillales</taxon>
        <taxon>Bacillaceae</taxon>
        <taxon>Caldalkalibacillus</taxon>
    </lineage>
</organism>